<dbReference type="SUPFAM" id="SSF55120">
    <property type="entry name" value="Pseudouridine synthase"/>
    <property type="match status" value="1"/>
</dbReference>
<reference evidence="2 3" key="1">
    <citation type="submission" date="2020-06" db="EMBL/GenBank/DDBJ databases">
        <title>Transcriptomic and genomic resources for Thalictrum thalictroides and T. hernandezii: Facilitating candidate gene discovery in an emerging model plant lineage.</title>
        <authorList>
            <person name="Arias T."/>
            <person name="Riano-Pachon D.M."/>
            <person name="Di Stilio V.S."/>
        </authorList>
    </citation>
    <scope>NUCLEOTIDE SEQUENCE [LARGE SCALE GENOMIC DNA]</scope>
    <source>
        <strain evidence="3">cv. WT478/WT964</strain>
        <tissue evidence="2">Leaves</tissue>
    </source>
</reference>
<gene>
    <name evidence="2" type="ORF">FRX31_022961</name>
</gene>
<dbReference type="GO" id="GO:0003723">
    <property type="term" value="F:RNA binding"/>
    <property type="evidence" value="ECO:0007669"/>
    <property type="project" value="InterPro"/>
</dbReference>
<dbReference type="InterPro" id="IPR020103">
    <property type="entry name" value="PsdUridine_synth_cat_dom_sf"/>
</dbReference>
<name>A0A7J6VQV8_THATH</name>
<dbReference type="Proteomes" id="UP000554482">
    <property type="component" value="Unassembled WGS sequence"/>
</dbReference>
<evidence type="ECO:0000256" key="1">
    <source>
        <dbReference type="ARBA" id="ARBA00023235"/>
    </source>
</evidence>
<dbReference type="OrthoDB" id="1678019at2759"/>
<dbReference type="InterPro" id="IPR020094">
    <property type="entry name" value="TruA/RsuA/RluB/E/F_N"/>
</dbReference>
<keyword evidence="1" id="KW-0413">Isomerase</keyword>
<dbReference type="GO" id="GO:0001522">
    <property type="term" value="P:pseudouridine synthesis"/>
    <property type="evidence" value="ECO:0007669"/>
    <property type="project" value="InterPro"/>
</dbReference>
<comment type="caution">
    <text evidence="2">The sequence shown here is derived from an EMBL/GenBank/DDBJ whole genome shotgun (WGS) entry which is preliminary data.</text>
</comment>
<protein>
    <submittedName>
        <fullName evidence="2">Pseudouridine synthase family protein</fullName>
    </submittedName>
</protein>
<proteinExistence type="predicted"/>
<dbReference type="EMBL" id="JABWDY010027975">
    <property type="protein sequence ID" value="KAF5187456.1"/>
    <property type="molecule type" value="Genomic_DNA"/>
</dbReference>
<dbReference type="GO" id="GO:0009982">
    <property type="term" value="F:pseudouridine synthase activity"/>
    <property type="evidence" value="ECO:0007669"/>
    <property type="project" value="InterPro"/>
</dbReference>
<evidence type="ECO:0000313" key="2">
    <source>
        <dbReference type="EMBL" id="KAF5187456.1"/>
    </source>
</evidence>
<accession>A0A7J6VQV8</accession>
<dbReference type="AlphaFoldDB" id="A0A7J6VQV8"/>
<evidence type="ECO:0000313" key="3">
    <source>
        <dbReference type="Proteomes" id="UP000554482"/>
    </source>
</evidence>
<dbReference type="Gene3D" id="3.30.70.580">
    <property type="entry name" value="Pseudouridine synthase I, catalytic domain, N-terminal subdomain"/>
    <property type="match status" value="1"/>
</dbReference>
<keyword evidence="3" id="KW-1185">Reference proteome</keyword>
<sequence length="100" mass="11306">MTASSLRLSLSPWIKNPNFKSSFITNTKKSPSYSSSLDQLKQQVEEGTGDSWEPYRKKKVVMRVGYIGTNYRGLQIQRDEHSFTTVEAELESAIFRAGGI</sequence>
<organism evidence="2 3">
    <name type="scientific">Thalictrum thalictroides</name>
    <name type="common">Rue-anemone</name>
    <name type="synonym">Anemone thalictroides</name>
    <dbReference type="NCBI Taxonomy" id="46969"/>
    <lineage>
        <taxon>Eukaryota</taxon>
        <taxon>Viridiplantae</taxon>
        <taxon>Streptophyta</taxon>
        <taxon>Embryophyta</taxon>
        <taxon>Tracheophyta</taxon>
        <taxon>Spermatophyta</taxon>
        <taxon>Magnoliopsida</taxon>
        <taxon>Ranunculales</taxon>
        <taxon>Ranunculaceae</taxon>
        <taxon>Thalictroideae</taxon>
        <taxon>Thalictrum</taxon>
    </lineage>
</organism>